<sequence>MKSPRRPQNLDLLIPQKTSKAYELQFLINGGAEDISSFTVYFTAKSNFNDADASAVIDKKITSHTDAAEGKALIELSESDTNLMAGNYRYSISYIDDDGYAEVIFTGRLIIEKVILQTRY</sequence>
<reference evidence="1" key="1">
    <citation type="journal article" date="2015" name="Nature">
        <title>Complex archaea that bridge the gap between prokaryotes and eukaryotes.</title>
        <authorList>
            <person name="Spang A."/>
            <person name="Saw J.H."/>
            <person name="Jorgensen S.L."/>
            <person name="Zaremba-Niedzwiedzka K."/>
            <person name="Martijn J."/>
            <person name="Lind A.E."/>
            <person name="van Eijk R."/>
            <person name="Schleper C."/>
            <person name="Guy L."/>
            <person name="Ettema T.J."/>
        </authorList>
    </citation>
    <scope>NUCLEOTIDE SEQUENCE</scope>
</reference>
<name>A0A0F9I9A9_9ZZZZ</name>
<organism evidence="1">
    <name type="scientific">marine sediment metagenome</name>
    <dbReference type="NCBI Taxonomy" id="412755"/>
    <lineage>
        <taxon>unclassified sequences</taxon>
        <taxon>metagenomes</taxon>
        <taxon>ecological metagenomes</taxon>
    </lineage>
</organism>
<accession>A0A0F9I9A9</accession>
<comment type="caution">
    <text evidence="1">The sequence shown here is derived from an EMBL/GenBank/DDBJ whole genome shotgun (WGS) entry which is preliminary data.</text>
</comment>
<evidence type="ECO:0000313" key="1">
    <source>
        <dbReference type="EMBL" id="KKM16269.1"/>
    </source>
</evidence>
<dbReference type="EMBL" id="LAZR01014710">
    <property type="protein sequence ID" value="KKM16269.1"/>
    <property type="molecule type" value="Genomic_DNA"/>
</dbReference>
<dbReference type="AlphaFoldDB" id="A0A0F9I9A9"/>
<protein>
    <submittedName>
        <fullName evidence="1">Uncharacterized protein</fullName>
    </submittedName>
</protein>
<proteinExistence type="predicted"/>
<gene>
    <name evidence="1" type="ORF">LCGC14_1687500</name>
</gene>